<comment type="function">
    <text evidence="1">Component of the type II secretion system inner membrane complex required for the energy-dependent secretion of extracellular factors such as proteases and toxins from the periplasm.</text>
</comment>
<comment type="similarity">
    <text evidence="3 14">Belongs to the GSP F family.</text>
</comment>
<evidence type="ECO:0000256" key="8">
    <source>
        <dbReference type="ARBA" id="ARBA00022723"/>
    </source>
</evidence>
<keyword evidence="8" id="KW-0479">Metal-binding</keyword>
<keyword evidence="5" id="KW-1003">Cell membrane</keyword>
<evidence type="ECO:0000256" key="7">
    <source>
        <dbReference type="ARBA" id="ARBA00022692"/>
    </source>
</evidence>
<feature type="transmembrane region" description="Helical" evidence="16">
    <location>
        <begin position="394"/>
        <end position="413"/>
    </location>
</feature>
<dbReference type="PANTHER" id="PTHR30012">
    <property type="entry name" value="GENERAL SECRETION PATHWAY PROTEIN"/>
    <property type="match status" value="1"/>
</dbReference>
<keyword evidence="10" id="KW-0653">Protein transport</keyword>
<accession>A0AAN2BLI0</accession>
<dbReference type="Gene3D" id="1.20.81.30">
    <property type="entry name" value="Type II secretion system (T2SS), domain F"/>
    <property type="match status" value="2"/>
</dbReference>
<feature type="domain" description="Type II secretion system protein GspF" evidence="17">
    <location>
        <begin position="87"/>
        <end position="209"/>
    </location>
</feature>
<evidence type="ECO:0000256" key="16">
    <source>
        <dbReference type="SAM" id="Phobius"/>
    </source>
</evidence>
<evidence type="ECO:0000259" key="17">
    <source>
        <dbReference type="Pfam" id="PF00482"/>
    </source>
</evidence>
<evidence type="ECO:0000313" key="18">
    <source>
        <dbReference type="EMBL" id="BCD99109.1"/>
    </source>
</evidence>
<dbReference type="GO" id="GO:0005886">
    <property type="term" value="C:plasma membrane"/>
    <property type="evidence" value="ECO:0007669"/>
    <property type="project" value="UniProtKB-SubCell"/>
</dbReference>
<dbReference type="AlphaFoldDB" id="A0AAN2BLI0"/>
<dbReference type="InterPro" id="IPR011850">
    <property type="entry name" value="T2SS_GspF"/>
</dbReference>
<evidence type="ECO:0000256" key="6">
    <source>
        <dbReference type="ARBA" id="ARBA00022519"/>
    </source>
</evidence>
<keyword evidence="4 14" id="KW-0813">Transport</keyword>
<keyword evidence="7 14" id="KW-0812">Transmembrane</keyword>
<dbReference type="KEGG" id="marq:MARGE09_P3310"/>
<feature type="compositionally biased region" description="Polar residues" evidence="15">
    <location>
        <begin position="51"/>
        <end position="61"/>
    </location>
</feature>
<dbReference type="FunFam" id="1.20.81.30:FF:000001">
    <property type="entry name" value="Type II secretion system protein F"/>
    <property type="match status" value="2"/>
</dbReference>
<gene>
    <name evidence="18" type="ORF">MARGE09_P3310</name>
</gene>
<evidence type="ECO:0000256" key="5">
    <source>
        <dbReference type="ARBA" id="ARBA00022475"/>
    </source>
</evidence>
<sequence length="419" mass="45580">MAAFSYQALDAKGKTVKGVIEGDNERQVRTQLRQRGLRPLEVKSSVKRATPSKTKGSQSTGGLAGLLSGFGQSNGIKLSVKDTSLVTRQLASLVQSGLPLDEVLQACANQSRKPQIKAMILQVRSRVLEGLSLTQAMAEHPRTFNDLYRAMVKAGESAGFLGPVLEQLAEYTESSQETSQKVKGAMTYPLILFVVSIGVVTALMAFVVPKLVGLFENQKAELPFSTKMLIFMSDFILNYGLITIGVIAAIVVGVQQYLKNPKNQLKWHKMLLNIPLFGELNRTAEAARYSSTLGLLVKSGVPVLEALRIAAQVLTNRHIQAAGKEVAISVKEGMGVAKAMDQVDEFPPLLVQMVASGETNGQLSEQLLYAASNQQRELQFTLATMMSLLEPMTILFMAGMVGFIVMAILKPMFQLNQMV</sequence>
<evidence type="ECO:0000256" key="9">
    <source>
        <dbReference type="ARBA" id="ARBA00022837"/>
    </source>
</evidence>
<keyword evidence="12 16" id="KW-0472">Membrane</keyword>
<evidence type="ECO:0000256" key="13">
    <source>
        <dbReference type="ARBA" id="ARBA00030750"/>
    </source>
</evidence>
<keyword evidence="9" id="KW-0106">Calcium</keyword>
<dbReference type="GO" id="GO:0015628">
    <property type="term" value="P:protein secretion by the type II secretion system"/>
    <property type="evidence" value="ECO:0007669"/>
    <property type="project" value="InterPro"/>
</dbReference>
<feature type="domain" description="Type II secretion system protein GspF" evidence="17">
    <location>
        <begin position="291"/>
        <end position="409"/>
    </location>
</feature>
<dbReference type="RefSeq" id="WP_236984044.1">
    <property type="nucleotide sequence ID" value="NZ_AP023086.1"/>
</dbReference>
<evidence type="ECO:0000256" key="11">
    <source>
        <dbReference type="ARBA" id="ARBA00022989"/>
    </source>
</evidence>
<feature type="transmembrane region" description="Helical" evidence="16">
    <location>
        <begin position="228"/>
        <end position="254"/>
    </location>
</feature>
<name>A0AAN2BLI0_9GAMM</name>
<dbReference type="Proteomes" id="UP001320119">
    <property type="component" value="Chromosome"/>
</dbReference>
<evidence type="ECO:0000256" key="15">
    <source>
        <dbReference type="SAM" id="MobiDB-lite"/>
    </source>
</evidence>
<keyword evidence="19" id="KW-1185">Reference proteome</keyword>
<dbReference type="InterPro" id="IPR003004">
    <property type="entry name" value="GspF/PilC"/>
</dbReference>
<comment type="subcellular location">
    <subcellularLocation>
        <location evidence="2 14">Cell inner membrane</location>
        <topology evidence="2 14">Multi-pass membrane protein</topology>
    </subcellularLocation>
</comment>
<evidence type="ECO:0000256" key="1">
    <source>
        <dbReference type="ARBA" id="ARBA00002684"/>
    </source>
</evidence>
<evidence type="ECO:0000313" key="19">
    <source>
        <dbReference type="Proteomes" id="UP001320119"/>
    </source>
</evidence>
<evidence type="ECO:0000256" key="10">
    <source>
        <dbReference type="ARBA" id="ARBA00022927"/>
    </source>
</evidence>
<dbReference type="InterPro" id="IPR001992">
    <property type="entry name" value="T2SS_GspF/T4SS_PilC_CS"/>
</dbReference>
<protein>
    <recommendedName>
        <fullName evidence="13">General secretion pathway protein F</fullName>
    </recommendedName>
</protein>
<dbReference type="GO" id="GO:0015627">
    <property type="term" value="C:type II protein secretion system complex"/>
    <property type="evidence" value="ECO:0007669"/>
    <property type="project" value="InterPro"/>
</dbReference>
<dbReference type="EMBL" id="AP023086">
    <property type="protein sequence ID" value="BCD99109.1"/>
    <property type="molecule type" value="Genomic_DNA"/>
</dbReference>
<feature type="region of interest" description="Disordered" evidence="15">
    <location>
        <begin position="40"/>
        <end position="61"/>
    </location>
</feature>
<dbReference type="NCBIfam" id="TIGR02120">
    <property type="entry name" value="GspF"/>
    <property type="match status" value="1"/>
</dbReference>
<evidence type="ECO:0000256" key="3">
    <source>
        <dbReference type="ARBA" id="ARBA00005745"/>
    </source>
</evidence>
<evidence type="ECO:0000256" key="2">
    <source>
        <dbReference type="ARBA" id="ARBA00004429"/>
    </source>
</evidence>
<dbReference type="InterPro" id="IPR042094">
    <property type="entry name" value="T2SS_GspF_sf"/>
</dbReference>
<dbReference type="InterPro" id="IPR018076">
    <property type="entry name" value="T2SS_GspF_dom"/>
</dbReference>
<dbReference type="Pfam" id="PF00482">
    <property type="entry name" value="T2SSF"/>
    <property type="match status" value="2"/>
</dbReference>
<keyword evidence="6" id="KW-0997">Cell inner membrane</keyword>
<dbReference type="PANTHER" id="PTHR30012:SF0">
    <property type="entry name" value="TYPE II SECRETION SYSTEM PROTEIN F-RELATED"/>
    <property type="match status" value="1"/>
</dbReference>
<keyword evidence="11 16" id="KW-1133">Transmembrane helix</keyword>
<evidence type="ECO:0000256" key="4">
    <source>
        <dbReference type="ARBA" id="ARBA00022448"/>
    </source>
</evidence>
<organism evidence="18 19">
    <name type="scientific">Marinagarivorans cellulosilyticus</name>
    <dbReference type="NCBI Taxonomy" id="2721545"/>
    <lineage>
        <taxon>Bacteria</taxon>
        <taxon>Pseudomonadati</taxon>
        <taxon>Pseudomonadota</taxon>
        <taxon>Gammaproteobacteria</taxon>
        <taxon>Cellvibrionales</taxon>
        <taxon>Cellvibrionaceae</taxon>
        <taxon>Marinagarivorans</taxon>
    </lineage>
</organism>
<proteinExistence type="inferred from homology"/>
<dbReference type="PROSITE" id="PS00874">
    <property type="entry name" value="T2SP_F"/>
    <property type="match status" value="1"/>
</dbReference>
<reference evidence="18 19" key="1">
    <citation type="journal article" date="2022" name="IScience">
        <title>An ultrasensitive nanofiber-based assay for enzymatic hydrolysis and deep-sea microbial degradation of cellulose.</title>
        <authorList>
            <person name="Tsudome M."/>
            <person name="Tachioka M."/>
            <person name="Miyazaki M."/>
            <person name="Uchimura K."/>
            <person name="Tsuda M."/>
            <person name="Takaki Y."/>
            <person name="Deguchi S."/>
        </authorList>
    </citation>
    <scope>NUCLEOTIDE SEQUENCE [LARGE SCALE GENOMIC DNA]</scope>
    <source>
        <strain evidence="18 19">GE09</strain>
    </source>
</reference>
<dbReference type="PRINTS" id="PR00812">
    <property type="entry name" value="BCTERIALGSPF"/>
</dbReference>
<dbReference type="GO" id="GO:0046872">
    <property type="term" value="F:metal ion binding"/>
    <property type="evidence" value="ECO:0007669"/>
    <property type="project" value="UniProtKB-KW"/>
</dbReference>
<feature type="transmembrane region" description="Helical" evidence="16">
    <location>
        <begin position="188"/>
        <end position="208"/>
    </location>
</feature>
<evidence type="ECO:0000256" key="12">
    <source>
        <dbReference type="ARBA" id="ARBA00023136"/>
    </source>
</evidence>
<evidence type="ECO:0000256" key="14">
    <source>
        <dbReference type="RuleBase" id="RU003923"/>
    </source>
</evidence>